<feature type="region of interest" description="Disordered" evidence="6">
    <location>
        <begin position="359"/>
        <end position="391"/>
    </location>
</feature>
<keyword evidence="4 7" id="KW-0472">Membrane</keyword>
<name>A0A1L7WZ13_9HELO</name>
<accession>A0A1L7WZ13</accession>
<feature type="transmembrane region" description="Helical" evidence="7">
    <location>
        <begin position="187"/>
        <end position="210"/>
    </location>
</feature>
<dbReference type="InterPro" id="IPR052337">
    <property type="entry name" value="SAT4-like"/>
</dbReference>
<dbReference type="Pfam" id="PF20684">
    <property type="entry name" value="Fung_rhodopsin"/>
    <property type="match status" value="1"/>
</dbReference>
<evidence type="ECO:0000256" key="6">
    <source>
        <dbReference type="SAM" id="MobiDB-lite"/>
    </source>
</evidence>
<comment type="similarity">
    <text evidence="5">Belongs to the SAT4 family.</text>
</comment>
<evidence type="ECO:0000256" key="2">
    <source>
        <dbReference type="ARBA" id="ARBA00022692"/>
    </source>
</evidence>
<gene>
    <name evidence="9" type="ORF">PAC_07903</name>
</gene>
<evidence type="ECO:0000313" key="10">
    <source>
        <dbReference type="Proteomes" id="UP000184330"/>
    </source>
</evidence>
<evidence type="ECO:0000313" key="9">
    <source>
        <dbReference type="EMBL" id="CZR58013.1"/>
    </source>
</evidence>
<feature type="domain" description="Rhodopsin" evidence="8">
    <location>
        <begin position="39"/>
        <end position="248"/>
    </location>
</feature>
<feature type="compositionally biased region" description="Basic and acidic residues" evidence="6">
    <location>
        <begin position="359"/>
        <end position="374"/>
    </location>
</feature>
<dbReference type="GO" id="GO:0016020">
    <property type="term" value="C:membrane"/>
    <property type="evidence" value="ECO:0007669"/>
    <property type="project" value="UniProtKB-SubCell"/>
</dbReference>
<sequence length="411" mass="46269">MDILRLVTEAPDITTPRDDKPTLLVSWWCTCYAVAIIAIRVCGRYIRAEKVFIEDGIMMLAVTPLLIRMAFVHVVLKDGTNNTVTDGLSTQDIRRREMGSQLVLAARVFYAAYLWAIKYSTSMFLRTLTESVWQRQHQKLLRYLHIFLGLTFLATVVVDLGACQPFNHYWQVVPDPGPACRTGSAHLYTMGVLNIVTNLVLIIFPIPVLWKAKISRKQKASIMARLALPLLSIAFVSYSLPRITSHHFSQQVRSLLASLDILLSTFISNAVVLFSLLSDRGYKKSKYKFQHPQPYPNINDRKGSTTGPTNMTFENGGRGRRPSRWGSDEDLMRVGSDEVLISGKKGVVIGMQDLGVMKEREGEERSKEFGDGRRGLGSRLGSHGGRVRRPEEAKLGDIRVASTWEIRVDDK</sequence>
<feature type="transmembrane region" description="Helical" evidence="7">
    <location>
        <begin position="143"/>
        <end position="167"/>
    </location>
</feature>
<evidence type="ECO:0000256" key="1">
    <source>
        <dbReference type="ARBA" id="ARBA00004141"/>
    </source>
</evidence>
<evidence type="ECO:0000256" key="7">
    <source>
        <dbReference type="SAM" id="Phobius"/>
    </source>
</evidence>
<keyword evidence="2 7" id="KW-0812">Transmembrane</keyword>
<keyword evidence="3 7" id="KW-1133">Transmembrane helix</keyword>
<evidence type="ECO:0000256" key="5">
    <source>
        <dbReference type="ARBA" id="ARBA00038359"/>
    </source>
</evidence>
<feature type="transmembrane region" description="Helical" evidence="7">
    <location>
        <begin position="98"/>
        <end position="116"/>
    </location>
</feature>
<dbReference type="InterPro" id="IPR049326">
    <property type="entry name" value="Rhodopsin_dom_fungi"/>
</dbReference>
<dbReference type="EMBL" id="FJOG01000011">
    <property type="protein sequence ID" value="CZR58013.1"/>
    <property type="molecule type" value="Genomic_DNA"/>
</dbReference>
<reference evidence="9 10" key="1">
    <citation type="submission" date="2016-03" db="EMBL/GenBank/DDBJ databases">
        <authorList>
            <person name="Ploux O."/>
        </authorList>
    </citation>
    <scope>NUCLEOTIDE SEQUENCE [LARGE SCALE GENOMIC DNA]</scope>
    <source>
        <strain evidence="9 10">UAMH 11012</strain>
    </source>
</reference>
<feature type="transmembrane region" description="Helical" evidence="7">
    <location>
        <begin position="58"/>
        <end position="76"/>
    </location>
</feature>
<feature type="transmembrane region" description="Helical" evidence="7">
    <location>
        <begin position="261"/>
        <end position="278"/>
    </location>
</feature>
<feature type="compositionally biased region" description="Polar residues" evidence="6">
    <location>
        <begin position="304"/>
        <end position="313"/>
    </location>
</feature>
<evidence type="ECO:0000259" key="8">
    <source>
        <dbReference type="Pfam" id="PF20684"/>
    </source>
</evidence>
<feature type="transmembrane region" description="Helical" evidence="7">
    <location>
        <begin position="25"/>
        <end position="46"/>
    </location>
</feature>
<proteinExistence type="inferred from homology"/>
<feature type="region of interest" description="Disordered" evidence="6">
    <location>
        <begin position="293"/>
        <end position="327"/>
    </location>
</feature>
<dbReference type="Proteomes" id="UP000184330">
    <property type="component" value="Unassembled WGS sequence"/>
</dbReference>
<dbReference type="PANTHER" id="PTHR33048">
    <property type="entry name" value="PTH11-LIKE INTEGRAL MEMBRANE PROTEIN (AFU_ORTHOLOGUE AFUA_5G11245)"/>
    <property type="match status" value="1"/>
</dbReference>
<evidence type="ECO:0000256" key="4">
    <source>
        <dbReference type="ARBA" id="ARBA00023136"/>
    </source>
</evidence>
<dbReference type="AlphaFoldDB" id="A0A1L7WZ13"/>
<dbReference type="OrthoDB" id="5398233at2759"/>
<protein>
    <submittedName>
        <fullName evidence="9">Related to integral membrane protein PTH11</fullName>
    </submittedName>
</protein>
<dbReference type="PANTHER" id="PTHR33048:SF19">
    <property type="entry name" value="MEMBRANE PROTEIN PTH11-LIKE, PUTATIVE (AFU_ORTHOLOGUE AFUA_1G14080)-RELATED"/>
    <property type="match status" value="1"/>
</dbReference>
<organism evidence="9 10">
    <name type="scientific">Phialocephala subalpina</name>
    <dbReference type="NCBI Taxonomy" id="576137"/>
    <lineage>
        <taxon>Eukaryota</taxon>
        <taxon>Fungi</taxon>
        <taxon>Dikarya</taxon>
        <taxon>Ascomycota</taxon>
        <taxon>Pezizomycotina</taxon>
        <taxon>Leotiomycetes</taxon>
        <taxon>Helotiales</taxon>
        <taxon>Mollisiaceae</taxon>
        <taxon>Phialocephala</taxon>
        <taxon>Phialocephala fortinii species complex</taxon>
    </lineage>
</organism>
<comment type="subcellular location">
    <subcellularLocation>
        <location evidence="1">Membrane</location>
        <topology evidence="1">Multi-pass membrane protein</topology>
    </subcellularLocation>
</comment>
<keyword evidence="10" id="KW-1185">Reference proteome</keyword>
<evidence type="ECO:0000256" key="3">
    <source>
        <dbReference type="ARBA" id="ARBA00022989"/>
    </source>
</evidence>
<feature type="transmembrane region" description="Helical" evidence="7">
    <location>
        <begin position="222"/>
        <end position="241"/>
    </location>
</feature>